<comment type="caution">
    <text evidence="8">The sequence shown here is derived from an EMBL/GenBank/DDBJ whole genome shotgun (WGS) entry which is preliminary data.</text>
</comment>
<evidence type="ECO:0000313" key="8">
    <source>
        <dbReference type="EMBL" id="MEQ3362232.1"/>
    </source>
</evidence>
<evidence type="ECO:0000256" key="1">
    <source>
        <dbReference type="ARBA" id="ARBA00004141"/>
    </source>
</evidence>
<reference evidence="8 9" key="1">
    <citation type="submission" date="2024-04" db="EMBL/GenBank/DDBJ databases">
        <title>Human intestinal bacterial collection.</title>
        <authorList>
            <person name="Pauvert C."/>
            <person name="Hitch T.C.A."/>
            <person name="Clavel T."/>
        </authorList>
    </citation>
    <scope>NUCLEOTIDE SEQUENCE [LARGE SCALE GENOMIC DNA]</scope>
    <source>
        <strain evidence="8 9">CLA-KB-H42</strain>
    </source>
</reference>
<comment type="similarity">
    <text evidence="2">Belongs to the TerC family.</text>
</comment>
<keyword evidence="4 7" id="KW-1133">Transmembrane helix</keyword>
<feature type="compositionally biased region" description="Acidic residues" evidence="6">
    <location>
        <begin position="346"/>
        <end position="359"/>
    </location>
</feature>
<dbReference type="PANTHER" id="PTHR30238">
    <property type="entry name" value="MEMBRANE BOUND PREDICTED REDOX MODULATOR"/>
    <property type="match status" value="1"/>
</dbReference>
<accession>A0ABV1JC25</accession>
<dbReference type="EMBL" id="JBBNOP010000003">
    <property type="protein sequence ID" value="MEQ3362232.1"/>
    <property type="molecule type" value="Genomic_DNA"/>
</dbReference>
<keyword evidence="9" id="KW-1185">Reference proteome</keyword>
<feature type="transmembrane region" description="Helical" evidence="7">
    <location>
        <begin position="232"/>
        <end position="251"/>
    </location>
</feature>
<feature type="transmembrane region" description="Helical" evidence="7">
    <location>
        <begin position="12"/>
        <end position="31"/>
    </location>
</feature>
<evidence type="ECO:0000256" key="6">
    <source>
        <dbReference type="SAM" id="MobiDB-lite"/>
    </source>
</evidence>
<keyword evidence="3 7" id="KW-0812">Transmembrane</keyword>
<feature type="region of interest" description="Disordered" evidence="6">
    <location>
        <begin position="346"/>
        <end position="371"/>
    </location>
</feature>
<evidence type="ECO:0000256" key="2">
    <source>
        <dbReference type="ARBA" id="ARBA00007511"/>
    </source>
</evidence>
<organism evidence="8 9">
    <name type="scientific">Raoultibacter massiliensis</name>
    <dbReference type="NCBI Taxonomy" id="1852371"/>
    <lineage>
        <taxon>Bacteria</taxon>
        <taxon>Bacillati</taxon>
        <taxon>Actinomycetota</taxon>
        <taxon>Coriobacteriia</taxon>
        <taxon>Eggerthellales</taxon>
        <taxon>Eggerthellaceae</taxon>
        <taxon>Raoultibacter</taxon>
    </lineage>
</organism>
<dbReference type="InterPro" id="IPR005496">
    <property type="entry name" value="Integral_membrane_TerC"/>
</dbReference>
<evidence type="ECO:0000256" key="7">
    <source>
        <dbReference type="SAM" id="Phobius"/>
    </source>
</evidence>
<evidence type="ECO:0000256" key="3">
    <source>
        <dbReference type="ARBA" id="ARBA00022692"/>
    </source>
</evidence>
<dbReference type="Pfam" id="PF03741">
    <property type="entry name" value="TerC"/>
    <property type="match status" value="1"/>
</dbReference>
<keyword evidence="5 7" id="KW-0472">Membrane</keyword>
<protein>
    <submittedName>
        <fullName evidence="8">TerC family protein</fullName>
    </submittedName>
</protein>
<evidence type="ECO:0000313" key="9">
    <source>
        <dbReference type="Proteomes" id="UP001487305"/>
    </source>
</evidence>
<name>A0ABV1JC25_9ACTN</name>
<sequence length="371" mass="40957">MDLSIFTTPEAWISLITLIFLEIVLGVDNLVFISITTNRLPEEKRHIGRKLGLAGALIMRILFLCFASFLVHMTEPLFTIDLGAYAHGFSVRDLVLLIGGAYLIYKGISELRDTLKLTEIKAEHCEEHKALHMISLPQAIGTIMVMDLVFSIDSVITAVGMADHLIIMIIAVMLAVFMMMIFIDPISNFINGHPEMKMLALTFIIAIGALLVIDSAGFHTGIELLHMPLEKLIVYFAMVFCIVLELIQMRYNKNYAAWRKERWIADTARQVERVREELLEKMEADKKAVDEGGAPTSPSVITPVFIGGNVYIMMPVDGEDATAFKSLMEASGQSNAPLGAPLEIEAEYVEVEDADDDDGGSAASANGFGKK</sequence>
<feature type="transmembrane region" description="Helical" evidence="7">
    <location>
        <begin position="51"/>
        <end position="72"/>
    </location>
</feature>
<dbReference type="RefSeq" id="WP_349227216.1">
    <property type="nucleotide sequence ID" value="NZ_JBBNOP010000003.1"/>
</dbReference>
<feature type="transmembrane region" description="Helical" evidence="7">
    <location>
        <begin position="165"/>
        <end position="186"/>
    </location>
</feature>
<comment type="subcellular location">
    <subcellularLocation>
        <location evidence="1">Membrane</location>
        <topology evidence="1">Multi-pass membrane protein</topology>
    </subcellularLocation>
</comment>
<evidence type="ECO:0000256" key="4">
    <source>
        <dbReference type="ARBA" id="ARBA00022989"/>
    </source>
</evidence>
<dbReference type="Proteomes" id="UP001487305">
    <property type="component" value="Unassembled WGS sequence"/>
</dbReference>
<feature type="transmembrane region" description="Helical" evidence="7">
    <location>
        <begin position="198"/>
        <end position="220"/>
    </location>
</feature>
<proteinExistence type="inferred from homology"/>
<gene>
    <name evidence="8" type="ORF">AAA083_04480</name>
</gene>
<dbReference type="PANTHER" id="PTHR30238:SF4">
    <property type="entry name" value="SLL1022 PROTEIN"/>
    <property type="match status" value="1"/>
</dbReference>
<feature type="transmembrane region" description="Helical" evidence="7">
    <location>
        <begin position="84"/>
        <end position="105"/>
    </location>
</feature>
<feature type="transmembrane region" description="Helical" evidence="7">
    <location>
        <begin position="139"/>
        <end position="159"/>
    </location>
</feature>
<evidence type="ECO:0000256" key="5">
    <source>
        <dbReference type="ARBA" id="ARBA00023136"/>
    </source>
</evidence>